<evidence type="ECO:0000313" key="2">
    <source>
        <dbReference type="Proteomes" id="UP001055153"/>
    </source>
</evidence>
<keyword evidence="2" id="KW-1185">Reference proteome</keyword>
<dbReference type="Proteomes" id="UP001055153">
    <property type="component" value="Unassembled WGS sequence"/>
</dbReference>
<organism evidence="1 2">
    <name type="scientific">Methylobacterium isbiliense</name>
    <dbReference type="NCBI Taxonomy" id="315478"/>
    <lineage>
        <taxon>Bacteria</taxon>
        <taxon>Pseudomonadati</taxon>
        <taxon>Pseudomonadota</taxon>
        <taxon>Alphaproteobacteria</taxon>
        <taxon>Hyphomicrobiales</taxon>
        <taxon>Methylobacteriaceae</taxon>
        <taxon>Methylobacterium</taxon>
    </lineage>
</organism>
<evidence type="ECO:0008006" key="3">
    <source>
        <dbReference type="Google" id="ProtNLM"/>
    </source>
</evidence>
<gene>
    <name evidence="1" type="ORF">GMJLKIPL_3010</name>
</gene>
<sequence>MAPLFFLHIPKTAGTSLRYSAHEVFPKEKIFMLYGKDSPTTHPFANELMYYRQGVGIGEQLRLISDYLVEHEIAFYSSHMSAAYLPCFDPGRAFSLFRSPCEQVLSYYVFQKRHGRTSQSLEEFIEEPRNQNVQTHSFGSADLERIALVGILEEYEAFVARLNRRFGLSFKSVHKNARSLASRLAGPKPSPALRAYIERLNGSDMDLYRRAASRWSVLARAAA</sequence>
<proteinExistence type="predicted"/>
<name>A0ABQ4SFC3_9HYPH</name>
<dbReference type="InterPro" id="IPR027417">
    <property type="entry name" value="P-loop_NTPase"/>
</dbReference>
<comment type="caution">
    <text evidence="1">The sequence shown here is derived from an EMBL/GenBank/DDBJ whole genome shotgun (WGS) entry which is preliminary data.</text>
</comment>
<dbReference type="SUPFAM" id="SSF52540">
    <property type="entry name" value="P-loop containing nucleoside triphosphate hydrolases"/>
    <property type="match status" value="1"/>
</dbReference>
<reference evidence="1" key="2">
    <citation type="submission" date="2021-08" db="EMBL/GenBank/DDBJ databases">
        <authorList>
            <person name="Tani A."/>
            <person name="Ola A."/>
            <person name="Ogura Y."/>
            <person name="Katsura K."/>
            <person name="Hayashi T."/>
        </authorList>
    </citation>
    <scope>NUCLEOTIDE SEQUENCE</scope>
    <source>
        <strain evidence="1">DSM 17168</strain>
    </source>
</reference>
<dbReference type="Gene3D" id="3.40.50.300">
    <property type="entry name" value="P-loop containing nucleotide triphosphate hydrolases"/>
    <property type="match status" value="1"/>
</dbReference>
<dbReference type="RefSeq" id="WP_238235890.1">
    <property type="nucleotide sequence ID" value="NZ_BPQQ01000034.1"/>
</dbReference>
<dbReference type="EMBL" id="BPQQ01000034">
    <property type="protein sequence ID" value="GJE01081.1"/>
    <property type="molecule type" value="Genomic_DNA"/>
</dbReference>
<reference evidence="1" key="1">
    <citation type="journal article" date="2021" name="Front. Microbiol.">
        <title>Comprehensive Comparative Genomics and Phenotyping of Methylobacterium Species.</title>
        <authorList>
            <person name="Alessa O."/>
            <person name="Ogura Y."/>
            <person name="Fujitani Y."/>
            <person name="Takami H."/>
            <person name="Hayashi T."/>
            <person name="Sahin N."/>
            <person name="Tani A."/>
        </authorList>
    </citation>
    <scope>NUCLEOTIDE SEQUENCE</scope>
    <source>
        <strain evidence="1">DSM 17168</strain>
    </source>
</reference>
<accession>A0ABQ4SFC3</accession>
<evidence type="ECO:0000313" key="1">
    <source>
        <dbReference type="EMBL" id="GJE01081.1"/>
    </source>
</evidence>
<protein>
    <recommendedName>
        <fullName evidence="3">Sulfotransferase family protein</fullName>
    </recommendedName>
</protein>